<feature type="non-terminal residue" evidence="8">
    <location>
        <position position="313"/>
    </location>
</feature>
<dbReference type="STRING" id="1095630.A0A2J6TT90"/>
<evidence type="ECO:0000256" key="2">
    <source>
        <dbReference type="ARBA" id="ARBA00022833"/>
    </source>
</evidence>
<keyword evidence="1" id="KW-0479">Metal-binding</keyword>
<protein>
    <recommendedName>
        <fullName evidence="7">Zn(2)-C6 fungal-type domain-containing protein</fullName>
    </recommendedName>
</protein>
<keyword evidence="4" id="KW-0804">Transcription</keyword>
<evidence type="ECO:0000256" key="5">
    <source>
        <dbReference type="ARBA" id="ARBA00023242"/>
    </source>
</evidence>
<feature type="domain" description="Zn(2)-C6 fungal-type" evidence="7">
    <location>
        <begin position="11"/>
        <end position="41"/>
    </location>
</feature>
<evidence type="ECO:0000313" key="9">
    <source>
        <dbReference type="Proteomes" id="UP000235371"/>
    </source>
</evidence>
<dbReference type="GO" id="GO:0000981">
    <property type="term" value="F:DNA-binding transcription factor activity, RNA polymerase II-specific"/>
    <property type="evidence" value="ECO:0007669"/>
    <property type="project" value="InterPro"/>
</dbReference>
<dbReference type="SUPFAM" id="SSF57701">
    <property type="entry name" value="Zn2/Cys6 DNA-binding domain"/>
    <property type="match status" value="1"/>
</dbReference>
<evidence type="ECO:0000256" key="1">
    <source>
        <dbReference type="ARBA" id="ARBA00022723"/>
    </source>
</evidence>
<evidence type="ECO:0000259" key="7">
    <source>
        <dbReference type="PROSITE" id="PS50048"/>
    </source>
</evidence>
<evidence type="ECO:0000256" key="6">
    <source>
        <dbReference type="SAM" id="MobiDB-lite"/>
    </source>
</evidence>
<sequence>MNTPTRSRQKSCEQCANSKRQCDRGSPKCSRCTSKDLRCLYKSTPRHHSAETDILAPLPNGQFTGNFQPGSSNTQVPPLDNMFVEQPGFQDVSMPLLPGVRDPYDCELGVMDRSRIRFLIRQMKTYPTLLVQNGKAPFIHPQASHAWPLIPSPLQDAIAASALYLSKNEKNEAIMWDIVSAKVAVLMEARASWSVAEHLTCLQALVIYQIIRLFDGDIRARADAEASENTLVDWTDRLVARTGANISPETAVSNSWENWVFEEAVSRTVIVSRMVQAMFMIVKQGFCTLVEAVTEMSFTAQKALWYAPTAVHW</sequence>
<dbReference type="InterPro" id="IPR036864">
    <property type="entry name" value="Zn2-C6_fun-type_DNA-bd_sf"/>
</dbReference>
<dbReference type="GeneID" id="36584679"/>
<dbReference type="GO" id="GO:0008270">
    <property type="term" value="F:zinc ion binding"/>
    <property type="evidence" value="ECO:0007669"/>
    <property type="project" value="InterPro"/>
</dbReference>
<dbReference type="AlphaFoldDB" id="A0A2J6TT90"/>
<dbReference type="OrthoDB" id="4216928at2759"/>
<gene>
    <name evidence="8" type="ORF">K444DRAFT_552904</name>
</gene>
<dbReference type="InterPro" id="IPR001138">
    <property type="entry name" value="Zn2Cys6_DnaBD"/>
</dbReference>
<dbReference type="Gene3D" id="4.10.240.10">
    <property type="entry name" value="Zn(2)-C6 fungal-type DNA-binding domain"/>
    <property type="match status" value="1"/>
</dbReference>
<organism evidence="8 9">
    <name type="scientific">Hyaloscypha bicolor E</name>
    <dbReference type="NCBI Taxonomy" id="1095630"/>
    <lineage>
        <taxon>Eukaryota</taxon>
        <taxon>Fungi</taxon>
        <taxon>Dikarya</taxon>
        <taxon>Ascomycota</taxon>
        <taxon>Pezizomycotina</taxon>
        <taxon>Leotiomycetes</taxon>
        <taxon>Helotiales</taxon>
        <taxon>Hyaloscyphaceae</taxon>
        <taxon>Hyaloscypha</taxon>
        <taxon>Hyaloscypha bicolor</taxon>
    </lineage>
</organism>
<accession>A0A2J6TT90</accession>
<dbReference type="InParanoid" id="A0A2J6TT90"/>
<feature type="compositionally biased region" description="Polar residues" evidence="6">
    <location>
        <begin position="61"/>
        <end position="76"/>
    </location>
</feature>
<keyword evidence="2" id="KW-0862">Zinc</keyword>
<keyword evidence="5" id="KW-0539">Nucleus</keyword>
<proteinExistence type="predicted"/>
<evidence type="ECO:0000256" key="4">
    <source>
        <dbReference type="ARBA" id="ARBA00023163"/>
    </source>
</evidence>
<evidence type="ECO:0000313" key="8">
    <source>
        <dbReference type="EMBL" id="PMD66249.1"/>
    </source>
</evidence>
<evidence type="ECO:0000256" key="3">
    <source>
        <dbReference type="ARBA" id="ARBA00023015"/>
    </source>
</evidence>
<dbReference type="PROSITE" id="PS50048">
    <property type="entry name" value="ZN2_CY6_FUNGAL_2"/>
    <property type="match status" value="1"/>
</dbReference>
<dbReference type="PROSITE" id="PS00463">
    <property type="entry name" value="ZN2_CY6_FUNGAL_1"/>
    <property type="match status" value="1"/>
</dbReference>
<dbReference type="Pfam" id="PF00172">
    <property type="entry name" value="Zn_clus"/>
    <property type="match status" value="1"/>
</dbReference>
<name>A0A2J6TT90_9HELO</name>
<keyword evidence="9" id="KW-1185">Reference proteome</keyword>
<dbReference type="PANTHER" id="PTHR47660">
    <property type="entry name" value="TRANSCRIPTION FACTOR WITH C2H2 AND ZN(2)-CYS(6) DNA BINDING DOMAIN (EUROFUNG)-RELATED-RELATED"/>
    <property type="match status" value="1"/>
</dbReference>
<dbReference type="PANTHER" id="PTHR47660:SF3">
    <property type="entry name" value="FINGER DOMAIN PROTEIN, PUTATIVE (AFU_ORTHOLOGUE AFUA_4G03310)-RELATED"/>
    <property type="match status" value="1"/>
</dbReference>
<dbReference type="RefSeq" id="XP_024743153.1">
    <property type="nucleotide sequence ID" value="XM_024876600.1"/>
</dbReference>
<keyword evidence="3" id="KW-0805">Transcription regulation</keyword>
<dbReference type="CDD" id="cd00067">
    <property type="entry name" value="GAL4"/>
    <property type="match status" value="1"/>
</dbReference>
<dbReference type="EMBL" id="KZ613745">
    <property type="protein sequence ID" value="PMD66249.1"/>
    <property type="molecule type" value="Genomic_DNA"/>
</dbReference>
<dbReference type="Proteomes" id="UP000235371">
    <property type="component" value="Unassembled WGS sequence"/>
</dbReference>
<feature type="region of interest" description="Disordered" evidence="6">
    <location>
        <begin position="50"/>
        <end position="76"/>
    </location>
</feature>
<reference evidence="8 9" key="1">
    <citation type="submission" date="2016-04" db="EMBL/GenBank/DDBJ databases">
        <title>A degradative enzymes factory behind the ericoid mycorrhizal symbiosis.</title>
        <authorList>
            <consortium name="DOE Joint Genome Institute"/>
            <person name="Martino E."/>
            <person name="Morin E."/>
            <person name="Grelet G."/>
            <person name="Kuo A."/>
            <person name="Kohler A."/>
            <person name="Daghino S."/>
            <person name="Barry K."/>
            <person name="Choi C."/>
            <person name="Cichocki N."/>
            <person name="Clum A."/>
            <person name="Copeland A."/>
            <person name="Hainaut M."/>
            <person name="Haridas S."/>
            <person name="Labutti K."/>
            <person name="Lindquist E."/>
            <person name="Lipzen A."/>
            <person name="Khouja H.-R."/>
            <person name="Murat C."/>
            <person name="Ohm R."/>
            <person name="Olson A."/>
            <person name="Spatafora J."/>
            <person name="Veneault-Fourrey C."/>
            <person name="Henrissat B."/>
            <person name="Grigoriev I."/>
            <person name="Martin F."/>
            <person name="Perotto S."/>
        </authorList>
    </citation>
    <scope>NUCLEOTIDE SEQUENCE [LARGE SCALE GENOMIC DNA]</scope>
    <source>
        <strain evidence="8 9">E</strain>
    </source>
</reference>
<dbReference type="SMART" id="SM00066">
    <property type="entry name" value="GAL4"/>
    <property type="match status" value="1"/>
</dbReference>